<dbReference type="InterPro" id="IPR059047">
    <property type="entry name" value="CUB_M02D8_5_3rd"/>
</dbReference>
<dbReference type="PROSITE" id="PS01180">
    <property type="entry name" value="CUB"/>
    <property type="match status" value="1"/>
</dbReference>
<dbReference type="InterPro" id="IPR059046">
    <property type="entry name" value="CUB_M02D8_5_2nd"/>
</dbReference>
<comment type="caution">
    <text evidence="6">The sequence shown here is derived from an EMBL/GenBank/DDBJ whole genome shotgun (WGS) entry which is preliminary data.</text>
</comment>
<evidence type="ECO:0000313" key="6">
    <source>
        <dbReference type="EMBL" id="CAD6187150.1"/>
    </source>
</evidence>
<dbReference type="SMART" id="SM00042">
    <property type="entry name" value="CUB"/>
    <property type="match status" value="1"/>
</dbReference>
<sequence>MHLFGLIFLPATVAITLSTPNYPAPYAGNIPRIRVSLDVYQGQGVAVVFEQFLVSPDDCAIACQTGTFNCSYICGDVMDHGLIPKILRVEGSATVTLQTTKTADGFPHSGVSAKLVAYDLSDPAFVNCGESINISNGSTFYLLSPNYPLTPPVALSTISTPILSTIHFKSQDLIKMGACNKGYETYDNPYALYFNKQVNITFSLSDLHVFYQKRFYIIVNEFLEVDEPSSASCIEPGNFVVKINERIQFGTKNFGVKAYEPNTLCDWNFQKEATNGESLLAFALSYESEKCCDIMEVDGLSQWHEEYQGWEYSEVRFTNSGNVTMRFSSDGVMQATGFQALVNHVDCSCGQDITLNRTVPIAMLTSPGYSQNAMTYCPNLTCSWKIYAEPDDNIFIELSDLALRSYTLTNKTDLLQITDAYGHIMATIPPNYLGLINFTRTVTPIYISFTSTSRKISVFFFSTIAHNVFVDVYDGDTSEANLIDNKPLYSNVDIDGYSFSLTSSQEHMLIRVQADIDLTISDHDFQAMVTDAKDENCGYLAYSISKQQSSEKIPFLGTNCFKVFHIMDLNYDLNKYLSLNLEERNSVDVYLGLSTNQENLLMSDTVNDLPRAIFSNYLTLKFSTKEEFYVQYSWFESGYILPFSMNSNETVVIMSRDYQRSSPPFEQQFSVELEGESSLQTGLRFEVLAPLGEGYGFIEMSNYDETLSHTKYASSNGTFIFQSCGTKMQIQYSSPGGSSSGLFAKASRADLKCKGTSSTSSSFLSFVISSVLLAFRK</sequence>
<keyword evidence="4" id="KW-0732">Signal</keyword>
<evidence type="ECO:0000256" key="2">
    <source>
        <dbReference type="ARBA" id="ARBA00023157"/>
    </source>
</evidence>
<dbReference type="InterPro" id="IPR059048">
    <property type="entry name" value="CUB_M02D8_5_5th"/>
</dbReference>
<dbReference type="Pfam" id="PF23061">
    <property type="entry name" value="CUB_M02D8_5_2nd"/>
    <property type="match status" value="1"/>
</dbReference>
<keyword evidence="1" id="KW-0677">Repeat</keyword>
<organism evidence="6 7">
    <name type="scientific">Caenorhabditis auriculariae</name>
    <dbReference type="NCBI Taxonomy" id="2777116"/>
    <lineage>
        <taxon>Eukaryota</taxon>
        <taxon>Metazoa</taxon>
        <taxon>Ecdysozoa</taxon>
        <taxon>Nematoda</taxon>
        <taxon>Chromadorea</taxon>
        <taxon>Rhabditida</taxon>
        <taxon>Rhabditina</taxon>
        <taxon>Rhabditomorpha</taxon>
        <taxon>Rhabditoidea</taxon>
        <taxon>Rhabditidae</taxon>
        <taxon>Peloderinae</taxon>
        <taxon>Caenorhabditis</taxon>
    </lineage>
</organism>
<dbReference type="Gene3D" id="2.60.120.290">
    <property type="entry name" value="Spermadhesin, CUB domain"/>
    <property type="match status" value="2"/>
</dbReference>
<dbReference type="EMBL" id="CAJGYM010000006">
    <property type="protein sequence ID" value="CAD6187150.1"/>
    <property type="molecule type" value="Genomic_DNA"/>
</dbReference>
<feature type="chain" id="PRO_5035822849" description="CUB domain-containing protein" evidence="4">
    <location>
        <begin position="19"/>
        <end position="777"/>
    </location>
</feature>
<dbReference type="SUPFAM" id="SSF49854">
    <property type="entry name" value="Spermadhesin, CUB domain"/>
    <property type="match status" value="2"/>
</dbReference>
<dbReference type="InterPro" id="IPR059057">
    <property type="entry name" value="CUB_M02D8_5_6th"/>
</dbReference>
<evidence type="ECO:0000259" key="5">
    <source>
        <dbReference type="PROSITE" id="PS01180"/>
    </source>
</evidence>
<keyword evidence="2" id="KW-1015">Disulfide bond</keyword>
<dbReference type="OrthoDB" id="5868910at2759"/>
<evidence type="ECO:0000256" key="1">
    <source>
        <dbReference type="ARBA" id="ARBA00022737"/>
    </source>
</evidence>
<evidence type="ECO:0000256" key="4">
    <source>
        <dbReference type="SAM" id="SignalP"/>
    </source>
</evidence>
<evidence type="ECO:0000313" key="7">
    <source>
        <dbReference type="Proteomes" id="UP000835052"/>
    </source>
</evidence>
<dbReference type="InterPro" id="IPR000859">
    <property type="entry name" value="CUB_dom"/>
</dbReference>
<dbReference type="Pfam" id="PF23059">
    <property type="entry name" value="CUB_M02D8_5_6th"/>
    <property type="match status" value="1"/>
</dbReference>
<protein>
    <recommendedName>
        <fullName evidence="5">CUB domain-containing protein</fullName>
    </recommendedName>
</protein>
<comment type="caution">
    <text evidence="3">Lacks conserved residue(s) required for the propagation of feature annotation.</text>
</comment>
<keyword evidence="7" id="KW-1185">Reference proteome</keyword>
<proteinExistence type="predicted"/>
<dbReference type="InterPro" id="IPR059056">
    <property type="entry name" value="CUB_M02D8_5_7th"/>
</dbReference>
<dbReference type="PANTHER" id="PTHR24251">
    <property type="entry name" value="OVOCHYMASE-RELATED"/>
    <property type="match status" value="1"/>
</dbReference>
<feature type="signal peptide" evidence="4">
    <location>
        <begin position="1"/>
        <end position="18"/>
    </location>
</feature>
<dbReference type="InterPro" id="IPR059045">
    <property type="entry name" value="CUB_M02D8_5_1st"/>
</dbReference>
<dbReference type="AlphaFoldDB" id="A0A8S1H1F3"/>
<dbReference type="Proteomes" id="UP000835052">
    <property type="component" value="Unassembled WGS sequence"/>
</dbReference>
<feature type="domain" description="CUB" evidence="5">
    <location>
        <begin position="349"/>
        <end position="476"/>
    </location>
</feature>
<dbReference type="Pfam" id="PF23060">
    <property type="entry name" value="CUB_M02D8_5_1st"/>
    <property type="match status" value="1"/>
</dbReference>
<reference evidence="6" key="1">
    <citation type="submission" date="2020-10" db="EMBL/GenBank/DDBJ databases">
        <authorList>
            <person name="Kikuchi T."/>
        </authorList>
    </citation>
    <scope>NUCLEOTIDE SEQUENCE</scope>
    <source>
        <strain evidence="6">NKZ352</strain>
    </source>
</reference>
<dbReference type="Pfam" id="PF23064">
    <property type="entry name" value="CUB_M02D8_5_5th"/>
    <property type="match status" value="1"/>
</dbReference>
<evidence type="ECO:0000256" key="3">
    <source>
        <dbReference type="PROSITE-ProRule" id="PRU00059"/>
    </source>
</evidence>
<dbReference type="Pfam" id="PF23068">
    <property type="entry name" value="CUB_M02D8_5_7th"/>
    <property type="match status" value="1"/>
</dbReference>
<dbReference type="InterPro" id="IPR035914">
    <property type="entry name" value="Sperma_CUB_dom_sf"/>
</dbReference>
<accession>A0A8S1H1F3</accession>
<dbReference type="Pfam" id="PF23062">
    <property type="entry name" value="CUB_M02D8_5_3rd"/>
    <property type="match status" value="1"/>
</dbReference>
<gene>
    <name evidence="6" type="ORF">CAUJ_LOCUS3069</name>
</gene>
<name>A0A8S1H1F3_9PELO</name>